<dbReference type="GO" id="GO:0030170">
    <property type="term" value="F:pyridoxal phosphate binding"/>
    <property type="evidence" value="ECO:0007669"/>
    <property type="project" value="InterPro"/>
</dbReference>
<sequence>HGDADAARFRATFRRRRDLVCGLLETIPGLQCPRPEGAFYAFPRFHAAMTSVEFSQALLREAHVAVVPGIAFGPHGEHHFRLSYTAPEEVLREAVARIRDFLARPPTSSG</sequence>
<feature type="domain" description="Aminotransferase class I/classII large" evidence="6">
    <location>
        <begin position="10"/>
        <end position="98"/>
    </location>
</feature>
<evidence type="ECO:0000256" key="4">
    <source>
        <dbReference type="ARBA" id="ARBA00022679"/>
    </source>
</evidence>
<dbReference type="InterPro" id="IPR050596">
    <property type="entry name" value="AspAT/PAT-like"/>
</dbReference>
<gene>
    <name evidence="7" type="ORF">B1B_03732</name>
</gene>
<dbReference type="InterPro" id="IPR015424">
    <property type="entry name" value="PyrdxlP-dep_Trfase"/>
</dbReference>
<evidence type="ECO:0000256" key="5">
    <source>
        <dbReference type="ARBA" id="ARBA00022898"/>
    </source>
</evidence>
<dbReference type="InterPro" id="IPR004839">
    <property type="entry name" value="Aminotransferase_I/II_large"/>
</dbReference>
<dbReference type="PANTHER" id="PTHR46383:SF1">
    <property type="entry name" value="ASPARTATE AMINOTRANSFERASE"/>
    <property type="match status" value="1"/>
</dbReference>
<dbReference type="InterPro" id="IPR015422">
    <property type="entry name" value="PyrdxlP-dep_Trfase_small"/>
</dbReference>
<protein>
    <submittedName>
        <fullName evidence="7">Aminotransferase, class I and II domain protein</fullName>
    </submittedName>
</protein>
<feature type="non-terminal residue" evidence="7">
    <location>
        <position position="1"/>
    </location>
</feature>
<name>T1CUC2_9ZZZZ</name>
<evidence type="ECO:0000256" key="1">
    <source>
        <dbReference type="ARBA" id="ARBA00001933"/>
    </source>
</evidence>
<dbReference type="Pfam" id="PF00155">
    <property type="entry name" value="Aminotran_1_2"/>
    <property type="match status" value="1"/>
</dbReference>
<organism evidence="7">
    <name type="scientific">mine drainage metagenome</name>
    <dbReference type="NCBI Taxonomy" id="410659"/>
    <lineage>
        <taxon>unclassified sequences</taxon>
        <taxon>metagenomes</taxon>
        <taxon>ecological metagenomes</taxon>
    </lineage>
</organism>
<keyword evidence="4 7" id="KW-0808">Transferase</keyword>
<evidence type="ECO:0000256" key="2">
    <source>
        <dbReference type="ARBA" id="ARBA00007441"/>
    </source>
</evidence>
<dbReference type="GO" id="GO:0006520">
    <property type="term" value="P:amino acid metabolic process"/>
    <property type="evidence" value="ECO:0007669"/>
    <property type="project" value="InterPro"/>
</dbReference>
<evidence type="ECO:0000259" key="6">
    <source>
        <dbReference type="Pfam" id="PF00155"/>
    </source>
</evidence>
<accession>T1CUC2</accession>
<keyword evidence="3 7" id="KW-0032">Aminotransferase</keyword>
<proteinExistence type="inferred from homology"/>
<dbReference type="GO" id="GO:0008483">
    <property type="term" value="F:transaminase activity"/>
    <property type="evidence" value="ECO:0007669"/>
    <property type="project" value="UniProtKB-KW"/>
</dbReference>
<dbReference type="PANTHER" id="PTHR46383">
    <property type="entry name" value="ASPARTATE AMINOTRANSFERASE"/>
    <property type="match status" value="1"/>
</dbReference>
<comment type="cofactor">
    <cofactor evidence="1">
        <name>pyridoxal 5'-phosphate</name>
        <dbReference type="ChEBI" id="CHEBI:597326"/>
    </cofactor>
</comment>
<dbReference type="AlphaFoldDB" id="T1CUC2"/>
<dbReference type="SUPFAM" id="SSF53383">
    <property type="entry name" value="PLP-dependent transferases"/>
    <property type="match status" value="1"/>
</dbReference>
<dbReference type="Gene3D" id="3.90.1150.10">
    <property type="entry name" value="Aspartate Aminotransferase, domain 1"/>
    <property type="match status" value="1"/>
</dbReference>
<evidence type="ECO:0000313" key="7">
    <source>
        <dbReference type="EMBL" id="EQD72479.1"/>
    </source>
</evidence>
<keyword evidence="5" id="KW-0663">Pyridoxal phosphate</keyword>
<reference evidence="7" key="1">
    <citation type="submission" date="2013-08" db="EMBL/GenBank/DDBJ databases">
        <authorList>
            <person name="Mendez C."/>
            <person name="Richter M."/>
            <person name="Ferrer M."/>
            <person name="Sanchez J."/>
        </authorList>
    </citation>
    <scope>NUCLEOTIDE SEQUENCE</scope>
</reference>
<evidence type="ECO:0000256" key="3">
    <source>
        <dbReference type="ARBA" id="ARBA00022576"/>
    </source>
</evidence>
<dbReference type="EMBL" id="AUZY01002314">
    <property type="protein sequence ID" value="EQD72479.1"/>
    <property type="molecule type" value="Genomic_DNA"/>
</dbReference>
<comment type="similarity">
    <text evidence="2">Belongs to the class-I pyridoxal-phosphate-dependent aminotransferase family.</text>
</comment>
<reference evidence="7" key="2">
    <citation type="journal article" date="2014" name="ISME J.">
        <title>Microbial stratification in low pH oxic and suboxic macroscopic growths along an acid mine drainage.</title>
        <authorList>
            <person name="Mendez-Garcia C."/>
            <person name="Mesa V."/>
            <person name="Sprenger R.R."/>
            <person name="Richter M."/>
            <person name="Diez M.S."/>
            <person name="Solano J."/>
            <person name="Bargiela R."/>
            <person name="Golyshina O.V."/>
            <person name="Manteca A."/>
            <person name="Ramos J.L."/>
            <person name="Gallego J.R."/>
            <person name="Llorente I."/>
            <person name="Martins Dos Santos V.A."/>
            <person name="Jensen O.N."/>
            <person name="Pelaez A.I."/>
            <person name="Sanchez J."/>
            <person name="Ferrer M."/>
        </authorList>
    </citation>
    <scope>NUCLEOTIDE SEQUENCE</scope>
</reference>
<comment type="caution">
    <text evidence="7">The sequence shown here is derived from an EMBL/GenBank/DDBJ whole genome shotgun (WGS) entry which is preliminary data.</text>
</comment>